<dbReference type="GO" id="GO:0008776">
    <property type="term" value="F:acetate kinase activity"/>
    <property type="evidence" value="ECO:0007669"/>
    <property type="project" value="UniProtKB-UniRule"/>
</dbReference>
<dbReference type="InterPro" id="IPR000890">
    <property type="entry name" value="Aliphatic_acid_kin_short-chain"/>
</dbReference>
<dbReference type="PROSITE" id="PS01076">
    <property type="entry name" value="ACETATE_KINASE_2"/>
    <property type="match status" value="1"/>
</dbReference>
<reference evidence="8 9" key="1">
    <citation type="submission" date="2015-02" db="EMBL/GenBank/DDBJ databases">
        <title>Evolution of amylase-binding proteins of oral streptococcal species.</title>
        <authorList>
            <person name="Haase E.M."/>
        </authorList>
    </citation>
    <scope>NUCLEOTIDE SEQUENCE [LARGE SCALE GENOMIC DNA]</scope>
    <source>
        <strain evidence="8 9">SK137</strain>
    </source>
</reference>
<dbReference type="SUPFAM" id="SSF53067">
    <property type="entry name" value="Actin-like ATPase domain"/>
    <property type="match status" value="2"/>
</dbReference>
<protein>
    <recommendedName>
        <fullName evidence="6">Acetate kinase</fullName>
        <ecNumber evidence="6">2.7.2.1</ecNumber>
    </recommendedName>
    <alternativeName>
        <fullName evidence="6">Acetokinase</fullName>
    </alternativeName>
</protein>
<dbReference type="GO" id="GO:0005737">
    <property type="term" value="C:cytoplasm"/>
    <property type="evidence" value="ECO:0007669"/>
    <property type="project" value="UniProtKB-SubCell"/>
</dbReference>
<name>A0A0F2DKC4_STRMT</name>
<evidence type="ECO:0000256" key="7">
    <source>
        <dbReference type="RuleBase" id="RU003835"/>
    </source>
</evidence>
<comment type="subcellular location">
    <subcellularLocation>
        <location evidence="6">Cytoplasm</location>
    </subcellularLocation>
</comment>
<comment type="subunit">
    <text evidence="6">Homodimer.</text>
</comment>
<comment type="caution">
    <text evidence="8">The sequence shown here is derived from an EMBL/GenBank/DDBJ whole genome shotgun (WGS) entry which is preliminary data.</text>
</comment>
<evidence type="ECO:0000256" key="3">
    <source>
        <dbReference type="ARBA" id="ARBA00022741"/>
    </source>
</evidence>
<feature type="binding site" evidence="6">
    <location>
        <begin position="341"/>
        <end position="345"/>
    </location>
    <ligand>
        <name>ATP</name>
        <dbReference type="ChEBI" id="CHEBI:30616"/>
    </ligand>
</feature>
<organism evidence="8 9">
    <name type="scientific">Streptococcus mitis</name>
    <dbReference type="NCBI Taxonomy" id="28037"/>
    <lineage>
        <taxon>Bacteria</taxon>
        <taxon>Bacillati</taxon>
        <taxon>Bacillota</taxon>
        <taxon>Bacilli</taxon>
        <taxon>Lactobacillales</taxon>
        <taxon>Streptococcaceae</taxon>
        <taxon>Streptococcus</taxon>
        <taxon>Streptococcus mitis group</taxon>
    </lineage>
</organism>
<feature type="site" description="Transition state stabilizer" evidence="6">
    <location>
        <position position="249"/>
    </location>
</feature>
<comment type="cofactor">
    <cofactor evidence="6">
        <name>Mg(2+)</name>
        <dbReference type="ChEBI" id="CHEBI:18420"/>
    </cofactor>
    <cofactor evidence="6">
        <name>Mn(2+)</name>
        <dbReference type="ChEBI" id="CHEBI:29035"/>
    </cofactor>
    <text evidence="6">Mg(2+). Can also accept Mn(2+).</text>
</comment>
<comment type="catalytic activity">
    <reaction evidence="6">
        <text>acetate + ATP = acetyl phosphate + ADP</text>
        <dbReference type="Rhea" id="RHEA:11352"/>
        <dbReference type="ChEBI" id="CHEBI:22191"/>
        <dbReference type="ChEBI" id="CHEBI:30089"/>
        <dbReference type="ChEBI" id="CHEBI:30616"/>
        <dbReference type="ChEBI" id="CHEBI:456216"/>
        <dbReference type="EC" id="2.7.2.1"/>
    </reaction>
</comment>
<dbReference type="CDD" id="cd24010">
    <property type="entry name" value="ASKHA_NBD_AcK_PK"/>
    <property type="match status" value="1"/>
</dbReference>
<dbReference type="PIRSF" id="PIRSF000722">
    <property type="entry name" value="Acetate_prop_kin"/>
    <property type="match status" value="1"/>
</dbReference>
<keyword evidence="6" id="KW-0963">Cytoplasm</keyword>
<accession>A0A0F2DKC4</accession>
<keyword evidence="6" id="KW-0479">Metal-binding</keyword>
<feature type="site" description="Transition state stabilizer" evidence="6">
    <location>
        <position position="188"/>
    </location>
</feature>
<dbReference type="GO" id="GO:0006083">
    <property type="term" value="P:acetate metabolic process"/>
    <property type="evidence" value="ECO:0007669"/>
    <property type="project" value="TreeGrafter"/>
</dbReference>
<evidence type="ECO:0000256" key="1">
    <source>
        <dbReference type="ARBA" id="ARBA00008748"/>
    </source>
</evidence>
<dbReference type="PANTHER" id="PTHR21060">
    <property type="entry name" value="ACETATE KINASE"/>
    <property type="match status" value="1"/>
</dbReference>
<dbReference type="PATRIC" id="fig|28037.213.peg.1309"/>
<gene>
    <name evidence="6 8" type="primary">ackA</name>
    <name evidence="8" type="ORF">TZ91_01357</name>
</gene>
<dbReference type="GO" id="GO:0005524">
    <property type="term" value="F:ATP binding"/>
    <property type="evidence" value="ECO:0007669"/>
    <property type="project" value="UniProtKB-KW"/>
</dbReference>
<keyword evidence="4 6" id="KW-0418">Kinase</keyword>
<keyword evidence="3 6" id="KW-0547">Nucleotide-binding</keyword>
<dbReference type="Proteomes" id="UP000033415">
    <property type="component" value="Unassembled WGS sequence"/>
</dbReference>
<evidence type="ECO:0000256" key="6">
    <source>
        <dbReference type="HAMAP-Rule" id="MF_00020"/>
    </source>
</evidence>
<dbReference type="GO" id="GO:0006085">
    <property type="term" value="P:acetyl-CoA biosynthetic process"/>
    <property type="evidence" value="ECO:0007669"/>
    <property type="project" value="UniProtKB-UniRule"/>
</dbReference>
<dbReference type="InterPro" id="IPR023865">
    <property type="entry name" value="Aliphatic_acid_kinase_CS"/>
</dbReference>
<comment type="similarity">
    <text evidence="1 6 7">Belongs to the acetokinase family.</text>
</comment>
<proteinExistence type="inferred from homology"/>
<evidence type="ECO:0000256" key="4">
    <source>
        <dbReference type="ARBA" id="ARBA00022777"/>
    </source>
</evidence>
<feature type="binding site" evidence="6">
    <location>
        <begin position="293"/>
        <end position="295"/>
    </location>
    <ligand>
        <name>ATP</name>
        <dbReference type="ChEBI" id="CHEBI:30616"/>
    </ligand>
</feature>
<feature type="binding site" evidence="6">
    <location>
        <position position="393"/>
    </location>
    <ligand>
        <name>Mg(2+)</name>
        <dbReference type="ChEBI" id="CHEBI:18420"/>
    </ligand>
</feature>
<feature type="binding site" evidence="6">
    <location>
        <begin position="216"/>
        <end position="220"/>
    </location>
    <ligand>
        <name>ATP</name>
        <dbReference type="ChEBI" id="CHEBI:30616"/>
    </ligand>
</feature>
<feature type="binding site" evidence="6">
    <location>
        <position position="99"/>
    </location>
    <ligand>
        <name>substrate</name>
    </ligand>
</feature>
<dbReference type="EMBL" id="JYGQ01000003">
    <property type="protein sequence ID" value="KJQ71477.1"/>
    <property type="molecule type" value="Genomic_DNA"/>
</dbReference>
<dbReference type="PANTHER" id="PTHR21060:SF15">
    <property type="entry name" value="ACETATE KINASE-RELATED"/>
    <property type="match status" value="1"/>
</dbReference>
<feature type="binding site" evidence="6">
    <location>
        <position position="18"/>
    </location>
    <ligand>
        <name>Mg(2+)</name>
        <dbReference type="ChEBI" id="CHEBI:18420"/>
    </ligand>
</feature>
<dbReference type="EC" id="2.7.2.1" evidence="6"/>
<dbReference type="UniPathway" id="UPA00340">
    <property type="reaction ID" value="UER00458"/>
</dbReference>
<keyword evidence="5 6" id="KW-0067">ATP-binding</keyword>
<comment type="function">
    <text evidence="6">Catalyzes the formation of acetyl phosphate from acetate and ATP. Can also catalyze the reverse reaction.</text>
</comment>
<dbReference type="Pfam" id="PF00871">
    <property type="entry name" value="Acetate_kinase"/>
    <property type="match status" value="1"/>
</dbReference>
<evidence type="ECO:0000313" key="9">
    <source>
        <dbReference type="Proteomes" id="UP000033415"/>
    </source>
</evidence>
<feature type="active site" description="Proton donor/acceptor" evidence="6">
    <location>
        <position position="156"/>
    </location>
</feature>
<evidence type="ECO:0000256" key="2">
    <source>
        <dbReference type="ARBA" id="ARBA00022679"/>
    </source>
</evidence>
<comment type="pathway">
    <text evidence="6">Metabolic intermediate biosynthesis; acetyl-CoA biosynthesis; acetyl-CoA from acetate: step 1/2.</text>
</comment>
<dbReference type="InterPro" id="IPR043129">
    <property type="entry name" value="ATPase_NBD"/>
</dbReference>
<dbReference type="AlphaFoldDB" id="A0A0F2DKC4"/>
<sequence>MKTLKKGYHVMTKTIAINAGSSSLKWQLYLMPEEKVLAKGLIERIGLKDSISTVKFDGRSEQQILDIENHTQAVKILLDDLIRFDIIKAYDEITGVGHRVVAGGEYFKESTVVEGDVLEKVEELSLLAPLHNPANAAGVRAFKELLPDITSVVVFDTSFHTTMPEKAYRYPLPTKYYTENKVRKYGAHGTSHQFVAGEAAKLLGRPLEDLKLITCHIGNGASITAVKGGQSVDTSMGFTPLGGVMMGTRTGDIDPAIIPYLMQYTEDFNTPEDISHVLNRESGLMGVSGKSSDMRDVIAAMEEGDHDATLAYEMYVDRIQKHIGQYLAVLNGADAIIFTAGIGENAANVREDVISGISWFGCDVDPEKNVFGVTGDISTEAAKIRVLVIPTDEELVIARDVERLKNK</sequence>
<dbReference type="HAMAP" id="MF_00020">
    <property type="entry name" value="Acetate_kinase"/>
    <property type="match status" value="1"/>
</dbReference>
<keyword evidence="2 6" id="KW-0808">Transferase</keyword>
<dbReference type="PRINTS" id="PR00471">
    <property type="entry name" value="ACETATEKNASE"/>
</dbReference>
<feature type="binding site" evidence="6">
    <location>
        <position position="25"/>
    </location>
    <ligand>
        <name>ATP</name>
        <dbReference type="ChEBI" id="CHEBI:30616"/>
    </ligand>
</feature>
<dbReference type="Gene3D" id="3.30.420.40">
    <property type="match status" value="2"/>
</dbReference>
<dbReference type="NCBIfam" id="TIGR00016">
    <property type="entry name" value="ackA"/>
    <property type="match status" value="1"/>
</dbReference>
<dbReference type="InterPro" id="IPR004372">
    <property type="entry name" value="Ac/propionate_kinase"/>
</dbReference>
<dbReference type="PROSITE" id="PS01075">
    <property type="entry name" value="ACETATE_KINASE_1"/>
    <property type="match status" value="1"/>
</dbReference>
<dbReference type="GO" id="GO:0000287">
    <property type="term" value="F:magnesium ion binding"/>
    <property type="evidence" value="ECO:0007669"/>
    <property type="project" value="UniProtKB-UniRule"/>
</dbReference>
<evidence type="ECO:0000313" key="8">
    <source>
        <dbReference type="EMBL" id="KJQ71477.1"/>
    </source>
</evidence>
<keyword evidence="6" id="KW-0460">Magnesium</keyword>
<evidence type="ECO:0000256" key="5">
    <source>
        <dbReference type="ARBA" id="ARBA00022840"/>
    </source>
</evidence>